<dbReference type="PROSITE" id="PS50011">
    <property type="entry name" value="PROTEIN_KINASE_DOM"/>
    <property type="match status" value="1"/>
</dbReference>
<evidence type="ECO:0000256" key="1">
    <source>
        <dbReference type="ARBA" id="ARBA00022679"/>
    </source>
</evidence>
<keyword evidence="3" id="KW-0418">Kinase</keyword>
<evidence type="ECO:0000256" key="3">
    <source>
        <dbReference type="ARBA" id="ARBA00022777"/>
    </source>
</evidence>
<dbReference type="SMART" id="SM00220">
    <property type="entry name" value="S_TKc"/>
    <property type="match status" value="1"/>
</dbReference>
<dbReference type="InterPro" id="IPR000719">
    <property type="entry name" value="Prot_kinase_dom"/>
</dbReference>
<dbReference type="AlphaFoldDB" id="A0A0N4U9C5"/>
<feature type="compositionally biased region" description="Low complexity" evidence="8">
    <location>
        <begin position="102"/>
        <end position="120"/>
    </location>
</feature>
<evidence type="ECO:0000259" key="9">
    <source>
        <dbReference type="PROSITE" id="PS50011"/>
    </source>
</evidence>
<dbReference type="Proteomes" id="UP000274756">
    <property type="component" value="Unassembled WGS sequence"/>
</dbReference>
<evidence type="ECO:0000256" key="6">
    <source>
        <dbReference type="PROSITE-ProRule" id="PRU10141"/>
    </source>
</evidence>
<dbReference type="Gene3D" id="3.30.200.20">
    <property type="entry name" value="Phosphorylase Kinase, domain 1"/>
    <property type="match status" value="1"/>
</dbReference>
<dbReference type="GO" id="GO:0005737">
    <property type="term" value="C:cytoplasm"/>
    <property type="evidence" value="ECO:0007669"/>
    <property type="project" value="TreeGrafter"/>
</dbReference>
<evidence type="ECO:0000256" key="7">
    <source>
        <dbReference type="RuleBase" id="RU000304"/>
    </source>
</evidence>
<proteinExistence type="inferred from homology"/>
<dbReference type="PROSITE" id="PS00107">
    <property type="entry name" value="PROTEIN_KINASE_ATP"/>
    <property type="match status" value="1"/>
</dbReference>
<keyword evidence="2 6" id="KW-0547">Nucleotide-binding</keyword>
<evidence type="ECO:0000256" key="2">
    <source>
        <dbReference type="ARBA" id="ARBA00022741"/>
    </source>
</evidence>
<dbReference type="SUPFAM" id="SSF56112">
    <property type="entry name" value="Protein kinase-like (PK-like)"/>
    <property type="match status" value="1"/>
</dbReference>
<evidence type="ECO:0000256" key="4">
    <source>
        <dbReference type="ARBA" id="ARBA00022840"/>
    </source>
</evidence>
<protein>
    <submittedName>
        <fullName evidence="13">Protein kinase domain-containing protein</fullName>
    </submittedName>
</protein>
<dbReference type="PANTHER" id="PTHR11042">
    <property type="entry name" value="EUKARYOTIC TRANSLATION INITIATION FACTOR 2-ALPHA KINASE EIF2-ALPHA KINASE -RELATED"/>
    <property type="match status" value="1"/>
</dbReference>
<evidence type="ECO:0000313" key="11">
    <source>
        <dbReference type="Proteomes" id="UP000038040"/>
    </source>
</evidence>
<evidence type="ECO:0000313" key="12">
    <source>
        <dbReference type="Proteomes" id="UP000274756"/>
    </source>
</evidence>
<reference evidence="10 12" key="2">
    <citation type="submission" date="2018-11" db="EMBL/GenBank/DDBJ databases">
        <authorList>
            <consortium name="Pathogen Informatics"/>
        </authorList>
    </citation>
    <scope>NUCLEOTIDE SEQUENCE [LARGE SCALE GENOMIC DNA]</scope>
</reference>
<evidence type="ECO:0000256" key="5">
    <source>
        <dbReference type="ARBA" id="ARBA00037982"/>
    </source>
</evidence>
<feature type="domain" description="Protein kinase" evidence="9">
    <location>
        <begin position="8"/>
        <end position="401"/>
    </location>
</feature>
<comment type="similarity">
    <text evidence="5">Belongs to the protein kinase superfamily. Ser/Thr protein kinase family. GCN2 subfamily.</text>
</comment>
<dbReference type="InterPro" id="IPR050339">
    <property type="entry name" value="CC_SR_Kinase"/>
</dbReference>
<organism evidence="11 13">
    <name type="scientific">Dracunculus medinensis</name>
    <name type="common">Guinea worm</name>
    <dbReference type="NCBI Taxonomy" id="318479"/>
    <lineage>
        <taxon>Eukaryota</taxon>
        <taxon>Metazoa</taxon>
        <taxon>Ecdysozoa</taxon>
        <taxon>Nematoda</taxon>
        <taxon>Chromadorea</taxon>
        <taxon>Rhabditida</taxon>
        <taxon>Spirurina</taxon>
        <taxon>Dracunculoidea</taxon>
        <taxon>Dracunculidae</taxon>
        <taxon>Dracunculus</taxon>
    </lineage>
</organism>
<sequence>FSRFLEDFIPEKWLGRGGYGIVFKCRNRLDDRSYAIKRIAVSNTLVLILLSFIRICNHFTKEPKPICCYSKKLYKGNSNARNIAMITCNMGTSESGSWAVGSEDSNITSSSQSNHSYNENAEPALPATAKEESFGIIFTNNLNGENHSVAESESNSSTSNEHLFEPPAVLVAGKKDLQKCIRNKNYSYLYIQMELCQELTLHNWLMANNKEEDRVIHQMRNWLAQLVCAIDYIHKQGLIHRDLKPQNIFFSASDFATLKIGDLGLAINYLNTGEYDATKEAERHKHTSNVGTRLYMSPEQLRGRSYNEKVDVFSLGLIYTEMIIPFKTSMERYNTLFDLQKGKSPKSLLKISDSEVNSLFLLFFSLKNISEIEIQDFIGWLTTLDVNKRPSCYEIMNSEYVRPDIQLLGSAFDHNRSRSCSDSRISFSNL</sequence>
<dbReference type="EMBL" id="UYYG01001162">
    <property type="protein sequence ID" value="VDN57709.1"/>
    <property type="molecule type" value="Genomic_DNA"/>
</dbReference>
<dbReference type="Pfam" id="PF00069">
    <property type="entry name" value="Pkinase"/>
    <property type="match status" value="1"/>
</dbReference>
<dbReference type="WBParaSite" id="DME_0000367701-mRNA-1">
    <property type="protein sequence ID" value="DME_0000367701-mRNA-1"/>
    <property type="gene ID" value="DME_0000367701"/>
</dbReference>
<dbReference type="STRING" id="318479.A0A0N4U9C5"/>
<name>A0A0N4U9C5_DRAME</name>
<dbReference type="PROSITE" id="PS00108">
    <property type="entry name" value="PROTEIN_KINASE_ST"/>
    <property type="match status" value="1"/>
</dbReference>
<dbReference type="PANTHER" id="PTHR11042:SF91">
    <property type="entry name" value="EUKARYOTIC TRANSLATION INITIATION FACTOR 2-ALPHA KINASE"/>
    <property type="match status" value="1"/>
</dbReference>
<keyword evidence="4 6" id="KW-0067">ATP-binding</keyword>
<evidence type="ECO:0000313" key="10">
    <source>
        <dbReference type="EMBL" id="VDN57709.1"/>
    </source>
</evidence>
<dbReference type="GO" id="GO:0004694">
    <property type="term" value="F:eukaryotic translation initiation factor 2alpha kinase activity"/>
    <property type="evidence" value="ECO:0007669"/>
    <property type="project" value="TreeGrafter"/>
</dbReference>
<feature type="binding site" evidence="6">
    <location>
        <position position="37"/>
    </location>
    <ligand>
        <name>ATP</name>
        <dbReference type="ChEBI" id="CHEBI:30616"/>
    </ligand>
</feature>
<accession>A0A0N4U9C5</accession>
<reference evidence="13" key="1">
    <citation type="submission" date="2017-02" db="UniProtKB">
        <authorList>
            <consortium name="WormBaseParasite"/>
        </authorList>
    </citation>
    <scope>IDENTIFICATION</scope>
</reference>
<dbReference type="GO" id="GO:0005634">
    <property type="term" value="C:nucleus"/>
    <property type="evidence" value="ECO:0007669"/>
    <property type="project" value="TreeGrafter"/>
</dbReference>
<feature type="region of interest" description="Disordered" evidence="8">
    <location>
        <begin position="101"/>
        <end position="120"/>
    </location>
</feature>
<keyword evidence="12" id="KW-1185">Reference proteome</keyword>
<keyword evidence="7" id="KW-0723">Serine/threonine-protein kinase</keyword>
<dbReference type="InterPro" id="IPR008271">
    <property type="entry name" value="Ser/Thr_kinase_AS"/>
</dbReference>
<dbReference type="Proteomes" id="UP000038040">
    <property type="component" value="Unplaced"/>
</dbReference>
<keyword evidence="1" id="KW-0808">Transferase</keyword>
<evidence type="ECO:0000313" key="13">
    <source>
        <dbReference type="WBParaSite" id="DME_0000367701-mRNA-1"/>
    </source>
</evidence>
<dbReference type="Gene3D" id="1.10.510.10">
    <property type="entry name" value="Transferase(Phosphotransferase) domain 1"/>
    <property type="match status" value="1"/>
</dbReference>
<dbReference type="OrthoDB" id="5864419at2759"/>
<gene>
    <name evidence="10" type="ORF">DME_LOCUS7682</name>
</gene>
<dbReference type="GO" id="GO:0005524">
    <property type="term" value="F:ATP binding"/>
    <property type="evidence" value="ECO:0007669"/>
    <property type="project" value="UniProtKB-UniRule"/>
</dbReference>
<dbReference type="InterPro" id="IPR017441">
    <property type="entry name" value="Protein_kinase_ATP_BS"/>
</dbReference>
<dbReference type="InterPro" id="IPR011009">
    <property type="entry name" value="Kinase-like_dom_sf"/>
</dbReference>
<evidence type="ECO:0000256" key="8">
    <source>
        <dbReference type="SAM" id="MobiDB-lite"/>
    </source>
</evidence>